<feature type="compositionally biased region" description="Polar residues" evidence="1">
    <location>
        <begin position="416"/>
        <end position="433"/>
    </location>
</feature>
<feature type="region of interest" description="Disordered" evidence="1">
    <location>
        <begin position="182"/>
        <end position="225"/>
    </location>
</feature>
<evidence type="ECO:0000259" key="3">
    <source>
        <dbReference type="Pfam" id="PF11702"/>
    </source>
</evidence>
<dbReference type="AlphaFoldDB" id="A0AA38S0V2"/>
<evidence type="ECO:0000256" key="1">
    <source>
        <dbReference type="SAM" id="MobiDB-lite"/>
    </source>
</evidence>
<proteinExistence type="predicted"/>
<protein>
    <submittedName>
        <fullName evidence="4">DUF1752-domain-containing protein</fullName>
    </submittedName>
</protein>
<gene>
    <name evidence="4" type="ORF">NKR19_g204</name>
</gene>
<dbReference type="EMBL" id="JANBVN010000002">
    <property type="protein sequence ID" value="KAJ9165613.1"/>
    <property type="molecule type" value="Genomic_DNA"/>
</dbReference>
<feature type="compositionally biased region" description="Basic and acidic residues" evidence="1">
    <location>
        <begin position="553"/>
        <end position="565"/>
    </location>
</feature>
<feature type="compositionally biased region" description="Pro residues" evidence="1">
    <location>
        <begin position="253"/>
        <end position="266"/>
    </location>
</feature>
<dbReference type="InterPro" id="IPR013860">
    <property type="entry name" value="AreA_GATA"/>
</dbReference>
<reference evidence="4" key="1">
    <citation type="submission" date="2022-07" db="EMBL/GenBank/DDBJ databases">
        <title>Fungi with potential for degradation of polypropylene.</title>
        <authorList>
            <person name="Gostincar C."/>
        </authorList>
    </citation>
    <scope>NUCLEOTIDE SEQUENCE</scope>
    <source>
        <strain evidence="4">EXF-13287</strain>
    </source>
</reference>
<feature type="compositionally biased region" description="Polar residues" evidence="1">
    <location>
        <begin position="312"/>
        <end position="321"/>
    </location>
</feature>
<name>A0AA38S0V2_9PEZI</name>
<dbReference type="PANTHER" id="PTHR28014:SF1">
    <property type="entry name" value="NEGATIVE REGULATOR OF RAS-CAMP PATHWAY"/>
    <property type="match status" value="1"/>
</dbReference>
<feature type="region of interest" description="Disordered" evidence="1">
    <location>
        <begin position="341"/>
        <end position="387"/>
    </location>
</feature>
<evidence type="ECO:0000313" key="5">
    <source>
        <dbReference type="Proteomes" id="UP001174691"/>
    </source>
</evidence>
<comment type="caution">
    <text evidence="4">The sequence shown here is derived from an EMBL/GenBank/DDBJ whole genome shotgun (WGS) entry which is preliminary data.</text>
</comment>
<feature type="compositionally biased region" description="Polar residues" evidence="1">
    <location>
        <begin position="567"/>
        <end position="581"/>
    </location>
</feature>
<dbReference type="Pfam" id="PF08550">
    <property type="entry name" value="GATA_AreA"/>
    <property type="match status" value="1"/>
</dbReference>
<feature type="region of interest" description="Disordered" evidence="1">
    <location>
        <begin position="242"/>
        <end position="329"/>
    </location>
</feature>
<dbReference type="GO" id="GO:0006808">
    <property type="term" value="P:regulation of nitrogen utilization"/>
    <property type="evidence" value="ECO:0007669"/>
    <property type="project" value="TreeGrafter"/>
</dbReference>
<feature type="compositionally biased region" description="Low complexity" evidence="1">
    <location>
        <begin position="279"/>
        <end position="298"/>
    </location>
</feature>
<evidence type="ECO:0000313" key="4">
    <source>
        <dbReference type="EMBL" id="KAJ9165613.1"/>
    </source>
</evidence>
<feature type="region of interest" description="Disordered" evidence="1">
    <location>
        <begin position="538"/>
        <end position="581"/>
    </location>
</feature>
<dbReference type="Proteomes" id="UP001174691">
    <property type="component" value="Unassembled WGS sequence"/>
</dbReference>
<feature type="domain" description="Nitrogen regulatory protein areA GATA-like" evidence="2">
    <location>
        <begin position="31"/>
        <end position="58"/>
    </location>
</feature>
<feature type="compositionally biased region" description="Polar residues" evidence="1">
    <location>
        <begin position="68"/>
        <end position="88"/>
    </location>
</feature>
<feature type="domain" description="DUF3295" evidence="3">
    <location>
        <begin position="91"/>
        <end position="580"/>
    </location>
</feature>
<sequence length="581" mass="63731">MPASLATPVLQVDTNVIHQVDTQNPDNLFSMWTVFAKCAGSVQQGRRLENLSWRLWTRETICCDETPAPNSSTTSTLPKQIRQSSRSSPADDVPELSGSLDSVVDEEAVEFCSETPALDIARPRIRRQDSCASSRSRKERHITSDDLEKMVAGIIQCKEPLKAPLPELVDCCLLRVDDANMCPRTDRSGSTTSEESSDDLSDVPSLDSNTQQSPPSETPASQSHPTIVVRGFSPSAAPLCRITSQSQKAPSPSAIPEPKAAPPAQPVQPKGRQARFALGASSGDDSYSDRGSLATKTKPVPPPVRKSKFQIGASSEENTPESAPKPQTLRAVQQQNYADLVNASAIESDDDDDDDDAVFDESAIDDDDESSEWEDSNEESGKSSVDSKLEFKRIDSTTNLTSRRSLITLMLAAQDQGQMQRNPKGVASQSTSALPRARTSPNGPIISPNDSDEAPLMMKRGSRPPPMKPINEVPRAGAMPIMTTTNGLSHQMMFSPKTTRRNMLATELTESLRRHLLHERSQKNATLNAVLKRRHTSHDVANLKQYPGQDLRQQPDKPFMKKDNPDDTTWGSPNNYYEQGW</sequence>
<feature type="compositionally biased region" description="Acidic residues" evidence="1">
    <location>
        <begin position="347"/>
        <end position="378"/>
    </location>
</feature>
<dbReference type="GO" id="GO:0031930">
    <property type="term" value="P:mitochondria-nucleus signaling pathway"/>
    <property type="evidence" value="ECO:0007669"/>
    <property type="project" value="TreeGrafter"/>
</dbReference>
<accession>A0AA38S0V2</accession>
<dbReference type="InterPro" id="IPR053043">
    <property type="entry name" value="Ras-cAMP_regulatory"/>
</dbReference>
<organism evidence="4 5">
    <name type="scientific">Coniochaeta hoffmannii</name>
    <dbReference type="NCBI Taxonomy" id="91930"/>
    <lineage>
        <taxon>Eukaryota</taxon>
        <taxon>Fungi</taxon>
        <taxon>Dikarya</taxon>
        <taxon>Ascomycota</taxon>
        <taxon>Pezizomycotina</taxon>
        <taxon>Sordariomycetes</taxon>
        <taxon>Sordariomycetidae</taxon>
        <taxon>Coniochaetales</taxon>
        <taxon>Coniochaetaceae</taxon>
        <taxon>Coniochaeta</taxon>
    </lineage>
</organism>
<dbReference type="Pfam" id="PF11702">
    <property type="entry name" value="DUF3295"/>
    <property type="match status" value="1"/>
</dbReference>
<dbReference type="PANTHER" id="PTHR28014">
    <property type="entry name" value="NEGATIVE REGULATOR OF RAS-CAMP PATHWAY"/>
    <property type="match status" value="1"/>
</dbReference>
<feature type="compositionally biased region" description="Polar residues" evidence="1">
    <location>
        <begin position="209"/>
        <end position="225"/>
    </location>
</feature>
<dbReference type="GO" id="GO:0000122">
    <property type="term" value="P:negative regulation of transcription by RNA polymerase II"/>
    <property type="evidence" value="ECO:0007669"/>
    <property type="project" value="TreeGrafter"/>
</dbReference>
<evidence type="ECO:0000259" key="2">
    <source>
        <dbReference type="Pfam" id="PF08550"/>
    </source>
</evidence>
<feature type="region of interest" description="Disordered" evidence="1">
    <location>
        <begin position="416"/>
        <end position="454"/>
    </location>
</feature>
<keyword evidence="5" id="KW-1185">Reference proteome</keyword>
<dbReference type="GO" id="GO:0005737">
    <property type="term" value="C:cytoplasm"/>
    <property type="evidence" value="ECO:0007669"/>
    <property type="project" value="TreeGrafter"/>
</dbReference>
<feature type="region of interest" description="Disordered" evidence="1">
    <location>
        <begin position="66"/>
        <end position="97"/>
    </location>
</feature>
<dbReference type="InterPro" id="IPR021711">
    <property type="entry name" value="DUF3295"/>
</dbReference>